<dbReference type="EMBL" id="AMGX01000002">
    <property type="protein sequence ID" value="EXJ75073.1"/>
    <property type="molecule type" value="Genomic_DNA"/>
</dbReference>
<gene>
    <name evidence="2" type="ORF">A1O5_01769</name>
</gene>
<dbReference type="GeneID" id="19186502"/>
<dbReference type="HOGENOM" id="CLU_1970322_0_0_1"/>
<keyword evidence="3" id="KW-1185">Reference proteome</keyword>
<evidence type="ECO:0000256" key="1">
    <source>
        <dbReference type="SAM" id="MobiDB-lite"/>
    </source>
</evidence>
<proteinExistence type="predicted"/>
<name>W9X4E5_9EURO</name>
<dbReference type="Proteomes" id="UP000019471">
    <property type="component" value="Unassembled WGS sequence"/>
</dbReference>
<evidence type="ECO:0000313" key="2">
    <source>
        <dbReference type="EMBL" id="EXJ75073.1"/>
    </source>
</evidence>
<sequence length="127" mass="12894">MAAAGSPPGASQDNPIVLDDVQQVDTPNNAAFDDETLALKVTDGIPPNDSSLSLSEGTTELGREDGKEDTGCLIKYSINNPAGDGKEGGSEKSYKANALHIHILNRGNGNDKCGDAGIGSNAPASVG</sequence>
<protein>
    <submittedName>
        <fullName evidence="2">Uncharacterized protein</fullName>
    </submittedName>
</protein>
<dbReference type="OrthoDB" id="4160389at2759"/>
<dbReference type="AlphaFoldDB" id="W9X4E5"/>
<accession>W9X4E5</accession>
<dbReference type="RefSeq" id="XP_007740575.1">
    <property type="nucleotide sequence ID" value="XM_007742385.1"/>
</dbReference>
<comment type="caution">
    <text evidence="2">The sequence shown here is derived from an EMBL/GenBank/DDBJ whole genome shotgun (WGS) entry which is preliminary data.</text>
</comment>
<reference evidence="2 3" key="1">
    <citation type="submission" date="2013-03" db="EMBL/GenBank/DDBJ databases">
        <title>The Genome Sequence of Cladophialophora psammophila CBS 110553.</title>
        <authorList>
            <consortium name="The Broad Institute Genomics Platform"/>
            <person name="Cuomo C."/>
            <person name="de Hoog S."/>
            <person name="Gorbushina A."/>
            <person name="Walker B."/>
            <person name="Young S.K."/>
            <person name="Zeng Q."/>
            <person name="Gargeya S."/>
            <person name="Fitzgerald M."/>
            <person name="Haas B."/>
            <person name="Abouelleil A."/>
            <person name="Allen A.W."/>
            <person name="Alvarado L."/>
            <person name="Arachchi H.M."/>
            <person name="Berlin A.M."/>
            <person name="Chapman S.B."/>
            <person name="Gainer-Dewar J."/>
            <person name="Goldberg J."/>
            <person name="Griggs A."/>
            <person name="Gujja S."/>
            <person name="Hansen M."/>
            <person name="Howarth C."/>
            <person name="Imamovic A."/>
            <person name="Ireland A."/>
            <person name="Larimer J."/>
            <person name="McCowan C."/>
            <person name="Murphy C."/>
            <person name="Pearson M."/>
            <person name="Poon T.W."/>
            <person name="Priest M."/>
            <person name="Roberts A."/>
            <person name="Saif S."/>
            <person name="Shea T."/>
            <person name="Sisk P."/>
            <person name="Sykes S."/>
            <person name="Wortman J."/>
            <person name="Nusbaum C."/>
            <person name="Birren B."/>
        </authorList>
    </citation>
    <scope>NUCLEOTIDE SEQUENCE [LARGE SCALE GENOMIC DNA]</scope>
    <source>
        <strain evidence="2 3">CBS 110553</strain>
    </source>
</reference>
<evidence type="ECO:0000313" key="3">
    <source>
        <dbReference type="Proteomes" id="UP000019471"/>
    </source>
</evidence>
<feature type="compositionally biased region" description="Low complexity" evidence="1">
    <location>
        <begin position="50"/>
        <end position="60"/>
    </location>
</feature>
<organism evidence="2 3">
    <name type="scientific">Cladophialophora psammophila CBS 110553</name>
    <dbReference type="NCBI Taxonomy" id="1182543"/>
    <lineage>
        <taxon>Eukaryota</taxon>
        <taxon>Fungi</taxon>
        <taxon>Dikarya</taxon>
        <taxon>Ascomycota</taxon>
        <taxon>Pezizomycotina</taxon>
        <taxon>Eurotiomycetes</taxon>
        <taxon>Chaetothyriomycetidae</taxon>
        <taxon>Chaetothyriales</taxon>
        <taxon>Herpotrichiellaceae</taxon>
        <taxon>Cladophialophora</taxon>
    </lineage>
</organism>
<feature type="region of interest" description="Disordered" evidence="1">
    <location>
        <begin position="42"/>
        <end position="68"/>
    </location>
</feature>